<accession>A0A382H2B3</accession>
<feature type="domain" description="TauD/TfdA-like" evidence="2">
    <location>
        <begin position="2"/>
        <end position="150"/>
    </location>
</feature>
<dbReference type="EMBL" id="UINC01058771">
    <property type="protein sequence ID" value="SVB81418.1"/>
    <property type="molecule type" value="Genomic_DNA"/>
</dbReference>
<proteinExistence type="predicted"/>
<dbReference type="InterPro" id="IPR003819">
    <property type="entry name" value="TauD/TfdA-like"/>
</dbReference>
<dbReference type="Gene3D" id="3.60.130.10">
    <property type="entry name" value="Clavaminate synthase-like"/>
    <property type="match status" value="1"/>
</dbReference>
<protein>
    <recommendedName>
        <fullName evidence="2">TauD/TfdA-like domain-containing protein</fullName>
    </recommendedName>
</protein>
<dbReference type="InterPro" id="IPR042098">
    <property type="entry name" value="TauD-like_sf"/>
</dbReference>
<dbReference type="GO" id="GO:0016491">
    <property type="term" value="F:oxidoreductase activity"/>
    <property type="evidence" value="ECO:0007669"/>
    <property type="project" value="UniProtKB-KW"/>
</dbReference>
<dbReference type="Pfam" id="PF02668">
    <property type="entry name" value="TauD"/>
    <property type="match status" value="1"/>
</dbReference>
<sequence>MFCYRPAVSGGISIVSSALAIHNQIAAQHPHYMPIYYKGFPYHRRDEQALDAEPVTPHAVPIFSTFKGNTSVFYVREILQNAADECGVPLTEKEVAALDCFDNCARANAFKFRLEQGDALFMNNRTTLHARTKFKNGADEARKRHLMRLWLDVPGMRPNVAEIQLYENEGGRSGIDPQKGRVRAAAHYRKMPNGSA</sequence>
<evidence type="ECO:0000259" key="2">
    <source>
        <dbReference type="Pfam" id="PF02668"/>
    </source>
</evidence>
<dbReference type="AlphaFoldDB" id="A0A382H2B3"/>
<keyword evidence="1" id="KW-0560">Oxidoreductase</keyword>
<evidence type="ECO:0000313" key="3">
    <source>
        <dbReference type="EMBL" id="SVB81418.1"/>
    </source>
</evidence>
<organism evidence="3">
    <name type="scientific">marine metagenome</name>
    <dbReference type="NCBI Taxonomy" id="408172"/>
    <lineage>
        <taxon>unclassified sequences</taxon>
        <taxon>metagenomes</taxon>
        <taxon>ecological metagenomes</taxon>
    </lineage>
</organism>
<evidence type="ECO:0000256" key="1">
    <source>
        <dbReference type="ARBA" id="ARBA00023002"/>
    </source>
</evidence>
<dbReference type="SUPFAM" id="SSF51197">
    <property type="entry name" value="Clavaminate synthase-like"/>
    <property type="match status" value="1"/>
</dbReference>
<name>A0A382H2B3_9ZZZZ</name>
<reference evidence="3" key="1">
    <citation type="submission" date="2018-05" db="EMBL/GenBank/DDBJ databases">
        <authorList>
            <person name="Lanie J.A."/>
            <person name="Ng W.-L."/>
            <person name="Kazmierczak K.M."/>
            <person name="Andrzejewski T.M."/>
            <person name="Davidsen T.M."/>
            <person name="Wayne K.J."/>
            <person name="Tettelin H."/>
            <person name="Glass J.I."/>
            <person name="Rusch D."/>
            <person name="Podicherti R."/>
            <person name="Tsui H.-C.T."/>
            <person name="Winkler M.E."/>
        </authorList>
    </citation>
    <scope>NUCLEOTIDE SEQUENCE</scope>
</reference>
<gene>
    <name evidence="3" type="ORF">METZ01_LOCUS234272</name>
</gene>